<dbReference type="EMBL" id="CP081966">
    <property type="protein sequence ID" value="QZP24926.1"/>
    <property type="molecule type" value="Genomic_DNA"/>
</dbReference>
<organism evidence="1 3">
    <name type="scientific">Pseudomonas mosselii</name>
    <dbReference type="NCBI Taxonomy" id="78327"/>
    <lineage>
        <taxon>Bacteria</taxon>
        <taxon>Pseudomonadati</taxon>
        <taxon>Pseudomonadota</taxon>
        <taxon>Gammaproteobacteria</taxon>
        <taxon>Pseudomonadales</taxon>
        <taxon>Pseudomonadaceae</taxon>
        <taxon>Pseudomonas</taxon>
    </lineage>
</organism>
<protein>
    <submittedName>
        <fullName evidence="1">YjfI family protein</fullName>
    </submittedName>
</protein>
<evidence type="ECO:0000313" key="1">
    <source>
        <dbReference type="EMBL" id="MBA6066520.1"/>
    </source>
</evidence>
<dbReference type="KEGG" id="pmol:CLJ08_22125"/>
<dbReference type="RefSeq" id="WP_051555763.1">
    <property type="nucleotide sequence ID" value="NZ_BQIL01000022.1"/>
</dbReference>
<dbReference type="InterPro" id="IPR019231">
    <property type="entry name" value="DUF2170"/>
</dbReference>
<accession>A0A1E2TSL8</accession>
<keyword evidence="4" id="KW-1185">Reference proteome</keyword>
<dbReference type="EMBL" id="JACGDE010000011">
    <property type="protein sequence ID" value="MBA6066520.1"/>
    <property type="molecule type" value="Genomic_DNA"/>
</dbReference>
<gene>
    <name evidence="1" type="ORF">H4C75_17415</name>
    <name evidence="2" type="ORF">K5H97_19110</name>
</gene>
<dbReference type="GeneID" id="58769139"/>
<evidence type="ECO:0000313" key="3">
    <source>
        <dbReference type="Proteomes" id="UP000541770"/>
    </source>
</evidence>
<dbReference type="Pfam" id="PF09938">
    <property type="entry name" value="DUF2170"/>
    <property type="match status" value="1"/>
</dbReference>
<proteinExistence type="predicted"/>
<name>A0A1E2TSL8_9PSED</name>
<dbReference type="AlphaFoldDB" id="A0A1E2TSL8"/>
<dbReference type="STRING" id="1388763.O165_004890"/>
<dbReference type="Proteomes" id="UP000825591">
    <property type="component" value="Chromosome"/>
</dbReference>
<reference evidence="2 4" key="2">
    <citation type="submission" date="2021-08" db="EMBL/GenBank/DDBJ databases">
        <title>Bactericidal Effect of Pseudomonas oryziphila sp. nov., a novel Pseudomonas Species Against Xanthomonas oryzae Reduces Disease Severity of Bacterial Leaf Streak of Rice.</title>
        <authorList>
            <person name="Yang R."/>
            <person name="Li S."/>
            <person name="Li Y."/>
            <person name="Yan Y."/>
            <person name="Fang Y."/>
            <person name="Zou L."/>
            <person name="Chen G."/>
        </authorList>
    </citation>
    <scope>NUCLEOTIDE SEQUENCE [LARGE SCALE GENOMIC DNA]</scope>
    <source>
        <strain evidence="2 4">DSM 17497</strain>
    </source>
</reference>
<reference evidence="1 3" key="1">
    <citation type="submission" date="2020-07" db="EMBL/GenBank/DDBJ databases">
        <title>Diversity of carbapenemase encoding genes among Pseudomonas putida group clinical isolates in a tertiary Brazilian hospital.</title>
        <authorList>
            <person name="Alberto-Lei F."/>
            <person name="Nodari C.S."/>
            <person name="Streling A.P."/>
            <person name="Paulino J.T."/>
            <person name="Bessa-Neto F.O."/>
            <person name="Cayo R."/>
            <person name="Gales A.C."/>
        </authorList>
    </citation>
    <scope>NUCLEOTIDE SEQUENCE [LARGE SCALE GENOMIC DNA]</scope>
    <source>
        <strain evidence="1 3">14802</strain>
    </source>
</reference>
<evidence type="ECO:0000313" key="2">
    <source>
        <dbReference type="EMBL" id="QZP24926.1"/>
    </source>
</evidence>
<dbReference type="Proteomes" id="UP000541770">
    <property type="component" value="Unassembled WGS sequence"/>
</dbReference>
<sequence length="204" mass="22302">MAGKKSSTDYMRDMRARLKAAGLVKRELWILPEHAAALRGIEKALRQPLAGKQVRTEDFMTEHNHWTIESLHGALQGLEDVRGGAIGLSLQQGAEPSLKLVMHELDGLPLYIAVAGEQILVDTLLVEASQVKDAAAFNDAVLRTRDVFPLSSIGLHRLPSGESVYTMFGALSAASSLDNIVQEIHTLADNVITAAEDFEDYFTH</sequence>
<evidence type="ECO:0000313" key="4">
    <source>
        <dbReference type="Proteomes" id="UP000825591"/>
    </source>
</evidence>